<evidence type="ECO:0000313" key="9">
    <source>
        <dbReference type="EMBL" id="PTQ96819.1"/>
    </source>
</evidence>
<evidence type="ECO:0000256" key="2">
    <source>
        <dbReference type="ARBA" id="ARBA00022679"/>
    </source>
</evidence>
<dbReference type="InterPro" id="IPR031475">
    <property type="entry name" value="NBD_C"/>
</dbReference>
<protein>
    <submittedName>
        <fullName evidence="9">Uncharacterized protein YgbK (DUF1537 family)</fullName>
    </submittedName>
</protein>
<evidence type="ECO:0000259" key="7">
    <source>
        <dbReference type="Pfam" id="PF07005"/>
    </source>
</evidence>
<dbReference type="RefSeq" id="WP_107829002.1">
    <property type="nucleotide sequence ID" value="NZ_CP160205.1"/>
</dbReference>
<dbReference type="OrthoDB" id="9778478at2"/>
<dbReference type="Pfam" id="PF17042">
    <property type="entry name" value="NBD_C"/>
    <property type="match status" value="1"/>
</dbReference>
<name>A0A2T5J9Y1_9SPHI</name>
<evidence type="ECO:0000256" key="3">
    <source>
        <dbReference type="ARBA" id="ARBA00022741"/>
    </source>
</evidence>
<dbReference type="Proteomes" id="UP000244168">
    <property type="component" value="Unassembled WGS sequence"/>
</dbReference>
<evidence type="ECO:0000256" key="1">
    <source>
        <dbReference type="ARBA" id="ARBA00005715"/>
    </source>
</evidence>
<dbReference type="GO" id="GO:0016301">
    <property type="term" value="F:kinase activity"/>
    <property type="evidence" value="ECO:0007669"/>
    <property type="project" value="UniProtKB-KW"/>
</dbReference>
<comment type="caution">
    <text evidence="9">The sequence shown here is derived from an EMBL/GenBank/DDBJ whole genome shotgun (WGS) entry which is preliminary data.</text>
</comment>
<reference evidence="9 10" key="1">
    <citation type="submission" date="2018-04" db="EMBL/GenBank/DDBJ databases">
        <title>Genomic Encyclopedia of Archaeal and Bacterial Type Strains, Phase II (KMG-II): from individual species to whole genera.</title>
        <authorList>
            <person name="Goeker M."/>
        </authorList>
    </citation>
    <scope>NUCLEOTIDE SEQUENCE [LARGE SCALE GENOMIC DNA]</scope>
    <source>
        <strain evidence="9 10">DSM 26809</strain>
    </source>
</reference>
<dbReference type="GO" id="GO:0005524">
    <property type="term" value="F:ATP binding"/>
    <property type="evidence" value="ECO:0007669"/>
    <property type="project" value="UniProtKB-KW"/>
</dbReference>
<evidence type="ECO:0000313" key="10">
    <source>
        <dbReference type="Proteomes" id="UP000244168"/>
    </source>
</evidence>
<keyword evidence="10" id="KW-1185">Reference proteome</keyword>
<organism evidence="9 10">
    <name type="scientific">Mucilaginibacter yixingensis</name>
    <dbReference type="NCBI Taxonomy" id="1295612"/>
    <lineage>
        <taxon>Bacteria</taxon>
        <taxon>Pseudomonadati</taxon>
        <taxon>Bacteroidota</taxon>
        <taxon>Sphingobacteriia</taxon>
        <taxon>Sphingobacteriales</taxon>
        <taxon>Sphingobacteriaceae</taxon>
        <taxon>Mucilaginibacter</taxon>
    </lineage>
</organism>
<evidence type="ECO:0000256" key="5">
    <source>
        <dbReference type="ARBA" id="ARBA00022840"/>
    </source>
</evidence>
<dbReference type="Pfam" id="PF07005">
    <property type="entry name" value="SBD_N"/>
    <property type="match status" value="1"/>
</dbReference>
<dbReference type="InterPro" id="IPR010737">
    <property type="entry name" value="4-carb_acid_sugar_kinase_N"/>
</dbReference>
<dbReference type="InterPro" id="IPR042213">
    <property type="entry name" value="NBD_C_sf"/>
</dbReference>
<keyword evidence="6" id="KW-0119">Carbohydrate metabolism</keyword>
<keyword evidence="5" id="KW-0067">ATP-binding</keyword>
<keyword evidence="4" id="KW-0418">Kinase</keyword>
<dbReference type="InterPro" id="IPR037051">
    <property type="entry name" value="4-carb_acid_sugar_kinase_N_sf"/>
</dbReference>
<evidence type="ECO:0000256" key="4">
    <source>
        <dbReference type="ARBA" id="ARBA00022777"/>
    </source>
</evidence>
<proteinExistence type="inferred from homology"/>
<gene>
    <name evidence="9" type="ORF">C8P68_104309</name>
</gene>
<dbReference type="SUPFAM" id="SSF142764">
    <property type="entry name" value="YgbK-like"/>
    <property type="match status" value="1"/>
</dbReference>
<evidence type="ECO:0000256" key="6">
    <source>
        <dbReference type="ARBA" id="ARBA00023277"/>
    </source>
</evidence>
<keyword evidence="2" id="KW-0808">Transferase</keyword>
<sequence>MARKNKLLLAYYGDDFTGSTDALEFLSRAGIKTVLFITPPTPDQLNRYKGLQAIGIAGMTRAMTPPDMESELLNAFSKLKELNAPHVHYKVCSTFDSSPYIGSIGKAIETGLGIFRSRFVPLLVAAPALGRYCTFGNLFARMGIGSQGDIYRLDRHPSMSKHPVTPSTESDLRKHLARQTQLPIGLVDILTISGDQEIAADKLEQTIEDGSRIVLFDALHEEHMLTVGGLINSHAKEGEILFSVGSSGIEMALGKLWQEQELVKPVRRWQHAGEAGPILVLSGSCSPVTEKQIDYAVNYGFTEIALDTEAIAASADVTGVLDAAVAKISAAIKAGSSVVVHTSRGAHDERIDATYQQLAGQGLSEGEILAKTSQLYGTALGMIALKTAAQTPVKRVIIAGGDTAGYVARTMEIESIEMLAPLSPGAPLCLAHSTNSVVDGLQVNFKGGQVGAENYFVSALKGELLPAPSPRLRVVSNSIINQL</sequence>
<accession>A0A2T5J9Y1</accession>
<dbReference type="EMBL" id="QAOQ01000004">
    <property type="protein sequence ID" value="PTQ96819.1"/>
    <property type="molecule type" value="Genomic_DNA"/>
</dbReference>
<keyword evidence="3" id="KW-0547">Nucleotide-binding</keyword>
<feature type="domain" description="Four-carbon acid sugar kinase nucleotide binding" evidence="8">
    <location>
        <begin position="279"/>
        <end position="456"/>
    </location>
</feature>
<dbReference type="AlphaFoldDB" id="A0A2T5J9Y1"/>
<feature type="domain" description="Four-carbon acid sugar kinase N-terminal" evidence="7">
    <location>
        <begin position="9"/>
        <end position="253"/>
    </location>
</feature>
<comment type="similarity">
    <text evidence="1">Belongs to the four-carbon acid sugar kinase family.</text>
</comment>
<dbReference type="Gene3D" id="3.40.50.10840">
    <property type="entry name" value="Putative sugar-binding, N-terminal domain"/>
    <property type="match status" value="1"/>
</dbReference>
<evidence type="ECO:0000259" key="8">
    <source>
        <dbReference type="Pfam" id="PF17042"/>
    </source>
</evidence>
<dbReference type="Gene3D" id="3.40.980.20">
    <property type="entry name" value="Four-carbon acid sugar kinase, nucleotide binding domain"/>
    <property type="match status" value="1"/>
</dbReference>